<evidence type="ECO:0000313" key="5">
    <source>
        <dbReference type="Proteomes" id="UP000676336"/>
    </source>
</evidence>
<dbReference type="SMART" id="SM00582">
    <property type="entry name" value="RPR"/>
    <property type="match status" value="1"/>
</dbReference>
<organism evidence="4 5">
    <name type="scientific">Rotaria magnacalcarata</name>
    <dbReference type="NCBI Taxonomy" id="392030"/>
    <lineage>
        <taxon>Eukaryota</taxon>
        <taxon>Metazoa</taxon>
        <taxon>Spiralia</taxon>
        <taxon>Gnathifera</taxon>
        <taxon>Rotifera</taxon>
        <taxon>Eurotatoria</taxon>
        <taxon>Bdelloidea</taxon>
        <taxon>Philodinida</taxon>
        <taxon>Philodinidae</taxon>
        <taxon>Rotaria</taxon>
    </lineage>
</organism>
<evidence type="ECO:0000313" key="4">
    <source>
        <dbReference type="EMBL" id="CAF4714579.1"/>
    </source>
</evidence>
<feature type="region of interest" description="Disordered" evidence="2">
    <location>
        <begin position="1"/>
        <end position="35"/>
    </location>
</feature>
<name>A0A8S3ABQ6_9BILA</name>
<evidence type="ECO:0000259" key="3">
    <source>
        <dbReference type="PROSITE" id="PS51391"/>
    </source>
</evidence>
<feature type="non-terminal residue" evidence="4">
    <location>
        <position position="1"/>
    </location>
</feature>
<dbReference type="InterPro" id="IPR006569">
    <property type="entry name" value="CID_dom"/>
</dbReference>
<evidence type="ECO:0000256" key="2">
    <source>
        <dbReference type="SAM" id="MobiDB-lite"/>
    </source>
</evidence>
<dbReference type="InterPro" id="IPR008942">
    <property type="entry name" value="ENTH_VHS"/>
</dbReference>
<feature type="coiled-coil region" evidence="1">
    <location>
        <begin position="42"/>
        <end position="69"/>
    </location>
</feature>
<evidence type="ECO:0000256" key="1">
    <source>
        <dbReference type="SAM" id="Coils"/>
    </source>
</evidence>
<comment type="caution">
    <text evidence="4">The sequence shown here is derived from an EMBL/GenBank/DDBJ whole genome shotgun (WGS) entry which is preliminary data.</text>
</comment>
<dbReference type="Pfam" id="PF25127">
    <property type="entry name" value="DUF7819"/>
    <property type="match status" value="1"/>
</dbReference>
<feature type="domain" description="CID" evidence="3">
    <location>
        <begin position="96"/>
        <end position="236"/>
    </location>
</feature>
<keyword evidence="1" id="KW-0175">Coiled coil</keyword>
<reference evidence="4" key="1">
    <citation type="submission" date="2021-02" db="EMBL/GenBank/DDBJ databases">
        <authorList>
            <person name="Nowell W R."/>
        </authorList>
    </citation>
    <scope>NUCLEOTIDE SEQUENCE</scope>
</reference>
<sequence length="474" mass="53649">PPPGSNGPLPPWTQPPPPHIFSSGPPPMPIPPIPPPPAVVIEQAFQQQIQALQERLRQSEINLAAQRDSMQINKKTKVQENIRAARQARITAQATESNININELDKATLSIIEACTKDNITTGRNCILNYSQTTMQAETICLYLIDRSLAPEATFDARLHLIYLMNDILHNCIRKGNDAIRIQMSKIIVPIYCLAVDQANDEHKQKLVKLLDLWVKNNYFNDDIMEKLRDIPQAKNHFEDAIRTEYAPIIATIEAGFDEKYAQLERQHAEFAVHIQTQIHQIQQQIVQLHQVQQQTPPPLPLPPPPHLLNNTFGPPLPPNMLTRMPPPSQTNNPNAQQPPPLMSLNPFNENARDSTNLRPPSNIYENTPPALMSMPISHYDNNNNQHEDYGDTMNTKVEQSFDLSMVANDIPYYDLPAGLLCLLVKNEDCDYNPIDPVHMHLPPSAPITERLLAAVENFYMLPTHETPRNAYVY</sequence>
<dbReference type="Pfam" id="PF04818">
    <property type="entry name" value="CID"/>
    <property type="match status" value="1"/>
</dbReference>
<dbReference type="PANTHER" id="PTHR12323">
    <property type="entry name" value="SR-RELATED CTD ASSOCIATED FACTOR 6"/>
    <property type="match status" value="1"/>
</dbReference>
<feature type="compositionally biased region" description="Polar residues" evidence="2">
    <location>
        <begin position="346"/>
        <end position="362"/>
    </location>
</feature>
<dbReference type="Proteomes" id="UP000676336">
    <property type="component" value="Unassembled WGS sequence"/>
</dbReference>
<proteinExistence type="predicted"/>
<dbReference type="Gene3D" id="1.25.40.90">
    <property type="match status" value="1"/>
</dbReference>
<dbReference type="EMBL" id="CAJOBI010128833">
    <property type="protein sequence ID" value="CAF4714579.1"/>
    <property type="molecule type" value="Genomic_DNA"/>
</dbReference>
<dbReference type="GO" id="GO:0006874">
    <property type="term" value="P:intracellular calcium ion homeostasis"/>
    <property type="evidence" value="ECO:0007669"/>
    <property type="project" value="TreeGrafter"/>
</dbReference>
<feature type="region of interest" description="Disordered" evidence="2">
    <location>
        <begin position="322"/>
        <end position="362"/>
    </location>
</feature>
<gene>
    <name evidence="4" type="ORF">SMN809_LOCUS43590</name>
</gene>
<protein>
    <recommendedName>
        <fullName evidence="3">CID domain-containing protein</fullName>
    </recommendedName>
</protein>
<dbReference type="GO" id="GO:0048471">
    <property type="term" value="C:perinuclear region of cytoplasm"/>
    <property type="evidence" value="ECO:0007669"/>
    <property type="project" value="TreeGrafter"/>
</dbReference>
<accession>A0A8S3ABQ6</accession>
<dbReference type="SUPFAM" id="SSF48464">
    <property type="entry name" value="ENTH/VHS domain"/>
    <property type="match status" value="1"/>
</dbReference>
<dbReference type="PROSITE" id="PS51391">
    <property type="entry name" value="CID"/>
    <property type="match status" value="1"/>
</dbReference>
<dbReference type="InterPro" id="IPR056721">
    <property type="entry name" value="DUF7819"/>
</dbReference>
<dbReference type="AlphaFoldDB" id="A0A8S3ABQ6"/>
<dbReference type="PANTHER" id="PTHR12323:SF0">
    <property type="entry name" value="CALCIUM HOMEOSTASIS ENDOPLASMIC RETICULUM PROTEIN"/>
    <property type="match status" value="1"/>
</dbReference>